<keyword evidence="1" id="KW-1133">Transmembrane helix</keyword>
<organism evidence="2 3">
    <name type="scientific">Nakamurella flavida</name>
    <dbReference type="NCBI Taxonomy" id="363630"/>
    <lineage>
        <taxon>Bacteria</taxon>
        <taxon>Bacillati</taxon>
        <taxon>Actinomycetota</taxon>
        <taxon>Actinomycetes</taxon>
        <taxon>Nakamurellales</taxon>
        <taxon>Nakamurellaceae</taxon>
        <taxon>Nakamurella</taxon>
    </lineage>
</organism>
<dbReference type="EMBL" id="JAERWL010000002">
    <property type="protein sequence ID" value="MBM9475021.1"/>
    <property type="molecule type" value="Genomic_DNA"/>
</dbReference>
<protein>
    <recommendedName>
        <fullName evidence="4">Ribosomally synthesized peptide with SipW-like signal peptide</fullName>
    </recommendedName>
</protein>
<evidence type="ECO:0000313" key="2">
    <source>
        <dbReference type="EMBL" id="MBM9475021.1"/>
    </source>
</evidence>
<dbReference type="RefSeq" id="WP_205255176.1">
    <property type="nucleotide sequence ID" value="NZ_BAAAPV010000001.1"/>
</dbReference>
<keyword evidence="3" id="KW-1185">Reference proteome</keyword>
<name>A0A939C1I8_9ACTN</name>
<reference evidence="2" key="1">
    <citation type="submission" date="2021-01" db="EMBL/GenBank/DDBJ databases">
        <title>KCTC 19127 draft genome.</title>
        <authorList>
            <person name="An D."/>
        </authorList>
    </citation>
    <scope>NUCLEOTIDE SEQUENCE</scope>
    <source>
        <strain evidence="2">KCTC 19127</strain>
    </source>
</reference>
<dbReference type="InterPro" id="IPR023833">
    <property type="entry name" value="Signal_pept_SipW-depend-type"/>
</dbReference>
<feature type="transmembrane region" description="Helical" evidence="1">
    <location>
        <begin position="21"/>
        <end position="40"/>
    </location>
</feature>
<proteinExistence type="predicted"/>
<dbReference type="NCBIfam" id="TIGR04088">
    <property type="entry name" value="cognate_SipW"/>
    <property type="match status" value="1"/>
</dbReference>
<keyword evidence="1" id="KW-0812">Transmembrane</keyword>
<dbReference type="AlphaFoldDB" id="A0A939C1I8"/>
<sequence>MSEELQQSVHQRPRRKGKVRAVLAGCAVLGIGATVTLAAWTDTEWVYGAGNGDGDPISTSTFEVQQNVFDGVGFTDRETAPGGALVFSPTATALTPGDTVTAPMQLQTTATSEAASITLAGAVLNGSEQPLFDTVTYGAYTGVSQADCDAQDFAAGDVLVPEGSALTVGSDPATPIVLAANAADTSDICFVITLPDDAPDTVQGQGIAPAWLFNADSVAPLLP</sequence>
<evidence type="ECO:0008006" key="4">
    <source>
        <dbReference type="Google" id="ProtNLM"/>
    </source>
</evidence>
<gene>
    <name evidence="2" type="ORF">JL107_01050</name>
</gene>
<evidence type="ECO:0000256" key="1">
    <source>
        <dbReference type="SAM" id="Phobius"/>
    </source>
</evidence>
<dbReference type="Proteomes" id="UP000663801">
    <property type="component" value="Unassembled WGS sequence"/>
</dbReference>
<accession>A0A939C1I8</accession>
<keyword evidence="1" id="KW-0472">Membrane</keyword>
<comment type="caution">
    <text evidence="2">The sequence shown here is derived from an EMBL/GenBank/DDBJ whole genome shotgun (WGS) entry which is preliminary data.</text>
</comment>
<evidence type="ECO:0000313" key="3">
    <source>
        <dbReference type="Proteomes" id="UP000663801"/>
    </source>
</evidence>